<gene>
    <name evidence="2" type="ORF">I7I53_00972</name>
</gene>
<evidence type="ECO:0000313" key="2">
    <source>
        <dbReference type="EMBL" id="QSS53654.1"/>
    </source>
</evidence>
<dbReference type="Proteomes" id="UP000663419">
    <property type="component" value="Chromosome 3"/>
</dbReference>
<name>A0A8A1LMJ5_AJEC8</name>
<keyword evidence="1" id="KW-0812">Transmembrane</keyword>
<keyword evidence="1" id="KW-0472">Membrane</keyword>
<dbReference type="EMBL" id="CP069104">
    <property type="protein sequence ID" value="QSS53654.1"/>
    <property type="molecule type" value="Genomic_DNA"/>
</dbReference>
<dbReference type="VEuPathDB" id="FungiDB:I7I53_00972"/>
<sequence length="80" mass="9197">MCGALVHDRQLRVNKIKPDALRRLQTMPRHCGCYMTTLRKNAQLIYMLQAAKTLDQFMAVILSLLSHLTEILGIFLRISL</sequence>
<evidence type="ECO:0000256" key="1">
    <source>
        <dbReference type="SAM" id="Phobius"/>
    </source>
</evidence>
<protein>
    <submittedName>
        <fullName evidence="2">Uncharacterized protein</fullName>
    </submittedName>
</protein>
<dbReference type="AlphaFoldDB" id="A0A8A1LMJ5"/>
<organism evidence="2 3">
    <name type="scientific">Ajellomyces capsulatus (strain H88)</name>
    <name type="common">Darling's disease fungus</name>
    <name type="synonym">Histoplasma capsulatum</name>
    <dbReference type="NCBI Taxonomy" id="544711"/>
    <lineage>
        <taxon>Eukaryota</taxon>
        <taxon>Fungi</taxon>
        <taxon>Dikarya</taxon>
        <taxon>Ascomycota</taxon>
        <taxon>Pezizomycotina</taxon>
        <taxon>Eurotiomycetes</taxon>
        <taxon>Eurotiomycetidae</taxon>
        <taxon>Onygenales</taxon>
        <taxon>Ajellomycetaceae</taxon>
        <taxon>Histoplasma</taxon>
    </lineage>
</organism>
<accession>A0A8A1LMJ5</accession>
<feature type="transmembrane region" description="Helical" evidence="1">
    <location>
        <begin position="57"/>
        <end position="76"/>
    </location>
</feature>
<evidence type="ECO:0000313" key="3">
    <source>
        <dbReference type="Proteomes" id="UP000663419"/>
    </source>
</evidence>
<proteinExistence type="predicted"/>
<reference evidence="2" key="1">
    <citation type="submission" date="2021-01" db="EMBL/GenBank/DDBJ databases">
        <title>Chromosome-level genome assembly of a human fungal pathogen reveals clustering of transcriptionally co-regulated genes.</title>
        <authorList>
            <person name="Voorhies M."/>
            <person name="Cohen S."/>
            <person name="Shea T.P."/>
            <person name="Petrus S."/>
            <person name="Munoz J.F."/>
            <person name="Poplawski S."/>
            <person name="Goldman W.E."/>
            <person name="Michael T."/>
            <person name="Cuomo C.A."/>
            <person name="Sil A."/>
            <person name="Beyhan S."/>
        </authorList>
    </citation>
    <scope>NUCLEOTIDE SEQUENCE</scope>
    <source>
        <strain evidence="2">H88</strain>
    </source>
</reference>
<keyword evidence="1" id="KW-1133">Transmembrane helix</keyword>